<dbReference type="AlphaFoldDB" id="A0AAW0MFA2"/>
<dbReference type="GO" id="GO:0071375">
    <property type="term" value="P:cellular response to peptide hormone stimulus"/>
    <property type="evidence" value="ECO:0007669"/>
    <property type="project" value="TreeGrafter"/>
</dbReference>
<dbReference type="EMBL" id="JBBPFD010000677">
    <property type="protein sequence ID" value="KAK7877690.1"/>
    <property type="molecule type" value="Genomic_DNA"/>
</dbReference>
<dbReference type="GO" id="GO:0008203">
    <property type="term" value="P:cholesterol metabolic process"/>
    <property type="evidence" value="ECO:0007669"/>
    <property type="project" value="TreeGrafter"/>
</dbReference>
<dbReference type="InterPro" id="IPR017972">
    <property type="entry name" value="Cyt_P450_CS"/>
</dbReference>
<dbReference type="Pfam" id="PF00067">
    <property type="entry name" value="p450"/>
    <property type="match status" value="2"/>
</dbReference>
<dbReference type="GO" id="GO:0020037">
    <property type="term" value="F:heme binding"/>
    <property type="evidence" value="ECO:0007669"/>
    <property type="project" value="InterPro"/>
</dbReference>
<name>A0AAW0MFA2_9GOBI</name>
<keyword evidence="4 8" id="KW-0479">Metal-binding</keyword>
<comment type="caution">
    <text evidence="10">The sequence shown here is derived from an EMBL/GenBank/DDBJ whole genome shotgun (WGS) entry which is preliminary data.</text>
</comment>
<dbReference type="Proteomes" id="UP001460270">
    <property type="component" value="Unassembled WGS sequence"/>
</dbReference>
<dbReference type="PRINTS" id="PR00385">
    <property type="entry name" value="P450"/>
</dbReference>
<dbReference type="SUPFAM" id="SSF48264">
    <property type="entry name" value="Cytochrome P450"/>
    <property type="match status" value="1"/>
</dbReference>
<dbReference type="Gene3D" id="1.10.630.10">
    <property type="entry name" value="Cytochrome P450"/>
    <property type="match status" value="2"/>
</dbReference>
<dbReference type="GO" id="GO:0004497">
    <property type="term" value="F:monooxygenase activity"/>
    <property type="evidence" value="ECO:0007669"/>
    <property type="project" value="UniProtKB-KW"/>
</dbReference>
<keyword evidence="3 8" id="KW-0349">Heme</keyword>
<evidence type="ECO:0000256" key="2">
    <source>
        <dbReference type="ARBA" id="ARBA00010617"/>
    </source>
</evidence>
<dbReference type="PANTHER" id="PTHR24279:SF123">
    <property type="entry name" value="CYTOCHROME P450 FAMILY 27 SUBFAMILY A MEMBER 1"/>
    <property type="match status" value="1"/>
</dbReference>
<reference evidence="11" key="1">
    <citation type="submission" date="2024-04" db="EMBL/GenBank/DDBJ databases">
        <title>Salinicola lusitanus LLJ914,a marine bacterium isolated from the Okinawa Trough.</title>
        <authorList>
            <person name="Li J."/>
        </authorList>
    </citation>
    <scope>NUCLEOTIDE SEQUENCE [LARGE SCALE GENOMIC DNA]</scope>
</reference>
<dbReference type="GO" id="GO:0016705">
    <property type="term" value="F:oxidoreductase activity, acting on paired donors, with incorporation or reduction of molecular oxygen"/>
    <property type="evidence" value="ECO:0007669"/>
    <property type="project" value="InterPro"/>
</dbReference>
<keyword evidence="11" id="KW-1185">Reference proteome</keyword>
<comment type="cofactor">
    <cofactor evidence="1 8">
        <name>heme</name>
        <dbReference type="ChEBI" id="CHEBI:30413"/>
    </cofactor>
</comment>
<dbReference type="InterPro" id="IPR050479">
    <property type="entry name" value="CYP11_CYP27_families"/>
</dbReference>
<accession>A0AAW0MFA2</accession>
<dbReference type="PRINTS" id="PR00463">
    <property type="entry name" value="EP450I"/>
</dbReference>
<dbReference type="GO" id="GO:0005743">
    <property type="term" value="C:mitochondrial inner membrane"/>
    <property type="evidence" value="ECO:0007669"/>
    <property type="project" value="TreeGrafter"/>
</dbReference>
<keyword evidence="5 9" id="KW-0560">Oxidoreductase</keyword>
<dbReference type="GO" id="GO:0034650">
    <property type="term" value="P:cortisol metabolic process"/>
    <property type="evidence" value="ECO:0007669"/>
    <property type="project" value="TreeGrafter"/>
</dbReference>
<organism evidence="10 11">
    <name type="scientific">Mugilogobius chulae</name>
    <name type="common">yellowstripe goby</name>
    <dbReference type="NCBI Taxonomy" id="88201"/>
    <lineage>
        <taxon>Eukaryota</taxon>
        <taxon>Metazoa</taxon>
        <taxon>Chordata</taxon>
        <taxon>Craniata</taxon>
        <taxon>Vertebrata</taxon>
        <taxon>Euteleostomi</taxon>
        <taxon>Actinopterygii</taxon>
        <taxon>Neopterygii</taxon>
        <taxon>Teleostei</taxon>
        <taxon>Neoteleostei</taxon>
        <taxon>Acanthomorphata</taxon>
        <taxon>Gobiaria</taxon>
        <taxon>Gobiiformes</taxon>
        <taxon>Gobioidei</taxon>
        <taxon>Gobiidae</taxon>
        <taxon>Gobionellinae</taxon>
        <taxon>Mugilogobius</taxon>
    </lineage>
</organism>
<protein>
    <submittedName>
        <fullName evidence="10">Uncharacterized protein</fullName>
    </submittedName>
</protein>
<evidence type="ECO:0000313" key="10">
    <source>
        <dbReference type="EMBL" id="KAK7877690.1"/>
    </source>
</evidence>
<sequence>MRPAVAAVSSGRLSALGARVLCSGPVGVRCRSSSASSSTDLHVDTATSETEKLKTIDDLPGPSMSKTLYWILCKGYADKAHLMQDLQKNLYGPIWRSRFGHYNLVNVASAELISQVIRQEGRYPVRALLPHWKEYKDLRGQAYGLHVDTGPNWYRIRSALNPKMLKLQEVRPYVSVILQVVDDLLRRIELLREKSPDKTTVPDIASEFYKFGFEGISAILFETRLGCLEEEVPKDTQRFIKGLNDMMYLSGLVPLFPKWTRSFLPFWKGFVQAWDDLSDVSRKLVERRMRELEQNSEAQKEGLYLTYLLSNDKLSLAEVYTSIMELMLGGVDTTSNTLSWPYDLSQMPYLKAVIKEVLRLYPVVPGNARFVAENDLIVGGYWFPKETQFHLCHYSVCHSAEEFPEPENFIPERWLRPGESAGGAYSRALPTVNKHHPYSYIPFGVGVRACVGKRVAELEMYLALSKLMQRYQVCPEDDAPVIEPKTRTLMIPGSPVNLRFLHRA</sequence>
<evidence type="ECO:0000256" key="4">
    <source>
        <dbReference type="ARBA" id="ARBA00022723"/>
    </source>
</evidence>
<proteinExistence type="inferred from homology"/>
<dbReference type="InterPro" id="IPR001128">
    <property type="entry name" value="Cyt_P450"/>
</dbReference>
<dbReference type="PROSITE" id="PS00086">
    <property type="entry name" value="CYTOCHROME_P450"/>
    <property type="match status" value="1"/>
</dbReference>
<feature type="binding site" description="axial binding residue" evidence="8">
    <location>
        <position position="450"/>
    </location>
    <ligand>
        <name>heme</name>
        <dbReference type="ChEBI" id="CHEBI:30413"/>
    </ligand>
    <ligandPart>
        <name>Fe</name>
        <dbReference type="ChEBI" id="CHEBI:18248"/>
    </ligandPart>
</feature>
<evidence type="ECO:0000256" key="5">
    <source>
        <dbReference type="ARBA" id="ARBA00023002"/>
    </source>
</evidence>
<evidence type="ECO:0000256" key="9">
    <source>
        <dbReference type="RuleBase" id="RU000461"/>
    </source>
</evidence>
<dbReference type="GO" id="GO:0005506">
    <property type="term" value="F:iron ion binding"/>
    <property type="evidence" value="ECO:0007669"/>
    <property type="project" value="InterPro"/>
</dbReference>
<evidence type="ECO:0000256" key="8">
    <source>
        <dbReference type="PIRSR" id="PIRSR602401-1"/>
    </source>
</evidence>
<gene>
    <name evidence="10" type="ORF">WMY93_031609</name>
</gene>
<evidence type="ECO:0000256" key="1">
    <source>
        <dbReference type="ARBA" id="ARBA00001971"/>
    </source>
</evidence>
<dbReference type="PANTHER" id="PTHR24279">
    <property type="entry name" value="CYTOCHROME P450"/>
    <property type="match status" value="1"/>
</dbReference>
<dbReference type="InterPro" id="IPR002401">
    <property type="entry name" value="Cyt_P450_E_grp-I"/>
</dbReference>
<comment type="similarity">
    <text evidence="2 9">Belongs to the cytochrome P450 family.</text>
</comment>
<dbReference type="GO" id="GO:0006700">
    <property type="term" value="P:C21-steroid hormone biosynthetic process"/>
    <property type="evidence" value="ECO:0007669"/>
    <property type="project" value="TreeGrafter"/>
</dbReference>
<dbReference type="InterPro" id="IPR036396">
    <property type="entry name" value="Cyt_P450_sf"/>
</dbReference>
<evidence type="ECO:0000256" key="7">
    <source>
        <dbReference type="ARBA" id="ARBA00023033"/>
    </source>
</evidence>
<dbReference type="GO" id="GO:0006704">
    <property type="term" value="P:glucocorticoid biosynthetic process"/>
    <property type="evidence" value="ECO:0007669"/>
    <property type="project" value="TreeGrafter"/>
</dbReference>
<keyword evidence="7 9" id="KW-0503">Monooxygenase</keyword>
<evidence type="ECO:0000256" key="6">
    <source>
        <dbReference type="ARBA" id="ARBA00023004"/>
    </source>
</evidence>
<evidence type="ECO:0000256" key="3">
    <source>
        <dbReference type="ARBA" id="ARBA00022617"/>
    </source>
</evidence>
<evidence type="ECO:0000313" key="11">
    <source>
        <dbReference type="Proteomes" id="UP001460270"/>
    </source>
</evidence>
<keyword evidence="6 8" id="KW-0408">Iron</keyword>